<dbReference type="Proteomes" id="UP000759131">
    <property type="component" value="Unassembled WGS sequence"/>
</dbReference>
<feature type="transmembrane region" description="Helical" evidence="1">
    <location>
        <begin position="243"/>
        <end position="263"/>
    </location>
</feature>
<keyword evidence="1" id="KW-1133">Transmembrane helix</keyword>
<dbReference type="InterPro" id="IPR052728">
    <property type="entry name" value="O2_lipid_transport_reg"/>
</dbReference>
<reference evidence="3" key="1">
    <citation type="submission" date="2020-11" db="EMBL/GenBank/DDBJ databases">
        <authorList>
            <person name="Tran Van P."/>
        </authorList>
    </citation>
    <scope>NUCLEOTIDE SEQUENCE</scope>
</reference>
<dbReference type="EMBL" id="CAJPIZ010014763">
    <property type="protein sequence ID" value="CAG2114921.1"/>
    <property type="molecule type" value="Genomic_DNA"/>
</dbReference>
<dbReference type="PANTHER" id="PTHR11161">
    <property type="entry name" value="O-ACYLTRANSFERASE"/>
    <property type="match status" value="1"/>
</dbReference>
<organism evidence="3">
    <name type="scientific">Medioppia subpectinata</name>
    <dbReference type="NCBI Taxonomy" id="1979941"/>
    <lineage>
        <taxon>Eukaryota</taxon>
        <taxon>Metazoa</taxon>
        <taxon>Ecdysozoa</taxon>
        <taxon>Arthropoda</taxon>
        <taxon>Chelicerata</taxon>
        <taxon>Arachnida</taxon>
        <taxon>Acari</taxon>
        <taxon>Acariformes</taxon>
        <taxon>Sarcoptiformes</taxon>
        <taxon>Oribatida</taxon>
        <taxon>Brachypylina</taxon>
        <taxon>Oppioidea</taxon>
        <taxon>Oppiidae</taxon>
        <taxon>Medioppia</taxon>
    </lineage>
</organism>
<evidence type="ECO:0000259" key="2">
    <source>
        <dbReference type="Pfam" id="PF01757"/>
    </source>
</evidence>
<dbReference type="AlphaFoldDB" id="A0A7R9L450"/>
<dbReference type="GO" id="GO:0016747">
    <property type="term" value="F:acyltransferase activity, transferring groups other than amino-acyl groups"/>
    <property type="evidence" value="ECO:0007669"/>
    <property type="project" value="InterPro"/>
</dbReference>
<keyword evidence="1" id="KW-0812">Transmembrane</keyword>
<feature type="transmembrane region" description="Helical" evidence="1">
    <location>
        <begin position="283"/>
        <end position="305"/>
    </location>
</feature>
<feature type="transmembrane region" description="Helical" evidence="1">
    <location>
        <begin position="317"/>
        <end position="338"/>
    </location>
</feature>
<feature type="transmembrane region" description="Helical" evidence="1">
    <location>
        <begin position="152"/>
        <end position="172"/>
    </location>
</feature>
<evidence type="ECO:0000256" key="1">
    <source>
        <dbReference type="SAM" id="Phobius"/>
    </source>
</evidence>
<gene>
    <name evidence="3" type="ORF">OSB1V03_LOCUS14887</name>
</gene>
<dbReference type="Pfam" id="PF01757">
    <property type="entry name" value="Acyl_transf_3"/>
    <property type="match status" value="1"/>
</dbReference>
<proteinExistence type="predicted"/>
<dbReference type="OrthoDB" id="6414878at2759"/>
<feature type="transmembrane region" description="Helical" evidence="1">
    <location>
        <begin position="104"/>
        <end position="131"/>
    </location>
</feature>
<feature type="domain" description="Acyltransferase 3" evidence="2">
    <location>
        <begin position="63"/>
        <end position="444"/>
    </location>
</feature>
<feature type="transmembrane region" description="Helical" evidence="1">
    <location>
        <begin position="426"/>
        <end position="448"/>
    </location>
</feature>
<dbReference type="PANTHER" id="PTHR11161:SF0">
    <property type="entry name" value="O-ACYLTRANSFERASE LIKE PROTEIN"/>
    <property type="match status" value="1"/>
</dbReference>
<sequence>MILATSVDLIIAYTNDKNYIPFISFETRLRKLLLATLLSFSVYKNGKILFGTTTTRSSLGPIECINGIRVLSMLWIIWTHTYLIPIKETFTFVREFMFTVEELGFQLILNGWVLVDTFFLVGAMLTSYSLFHRMTKTDGRINVLQQILNRFFRFWPSVAMTLGLIFLVPSLASGPLWKEYFEVQLDKCYTNWWTTLTFINNWYDESQMCLLHTWYLSADIQLFMFSLIFVIILYKNPNLGIKLIILVATANSLAIAVRTYIMAQNPTVLYNTPDERDVYNQASTLYVNTYIHLGPYFVGLILGYYVFKHKTIKINPFLNLFIWMSALFGCLTIMLSTYTLNRGQIWDPIAGALYAGLHRTGWSLCVAWIIFGCTTGNGGPINTFLSWSLFGPLGKLSFMIYLMHFLVIWVRYAYNRQPLPFSHYTMFCEFLVNVMISIGVSVATHLAFEAPMMSLYNIYLSNVFKFANIRIRQTSEKTEKSAKHVVNEIVVTSKL</sequence>
<evidence type="ECO:0000313" key="4">
    <source>
        <dbReference type="Proteomes" id="UP000759131"/>
    </source>
</evidence>
<feature type="transmembrane region" description="Helical" evidence="1">
    <location>
        <begin position="214"/>
        <end position="234"/>
    </location>
</feature>
<name>A0A7R9L450_9ACAR</name>
<dbReference type="EMBL" id="OC869338">
    <property type="protein sequence ID" value="CAD7634491.1"/>
    <property type="molecule type" value="Genomic_DNA"/>
</dbReference>
<dbReference type="InterPro" id="IPR002656">
    <property type="entry name" value="Acyl_transf_3_dom"/>
</dbReference>
<protein>
    <recommendedName>
        <fullName evidence="2">Acyltransferase 3 domain-containing protein</fullName>
    </recommendedName>
</protein>
<keyword evidence="1" id="KW-0472">Membrane</keyword>
<feature type="transmembrane region" description="Helical" evidence="1">
    <location>
        <begin position="66"/>
        <end position="84"/>
    </location>
</feature>
<keyword evidence="4" id="KW-1185">Reference proteome</keyword>
<accession>A0A7R9L450</accession>
<evidence type="ECO:0000313" key="3">
    <source>
        <dbReference type="EMBL" id="CAD7634491.1"/>
    </source>
</evidence>